<dbReference type="InterPro" id="IPR000644">
    <property type="entry name" value="CBS_dom"/>
</dbReference>
<keyword evidence="6" id="KW-1185">Reference proteome</keyword>
<dbReference type="PANTHER" id="PTHR48108:SF31">
    <property type="entry name" value="CBS DOMAIN AND CYCLIC NUCLEOTIDE-REGULATED NUCLEOTIDYLTRANSFERASE"/>
    <property type="match status" value="1"/>
</dbReference>
<dbReference type="SMART" id="SM00116">
    <property type="entry name" value="CBS"/>
    <property type="match status" value="2"/>
</dbReference>
<feature type="domain" description="CBS" evidence="4">
    <location>
        <begin position="155"/>
        <end position="211"/>
    </location>
</feature>
<dbReference type="GO" id="GO:0008773">
    <property type="term" value="F:[protein-PII] uridylyltransferase activity"/>
    <property type="evidence" value="ECO:0007669"/>
    <property type="project" value="InterPro"/>
</dbReference>
<evidence type="ECO:0000259" key="4">
    <source>
        <dbReference type="PROSITE" id="PS51371"/>
    </source>
</evidence>
<dbReference type="Proteomes" id="UP001239782">
    <property type="component" value="Chromosome"/>
</dbReference>
<dbReference type="InterPro" id="IPR014710">
    <property type="entry name" value="RmlC-like_jellyroll"/>
</dbReference>
<evidence type="ECO:0000313" key="5">
    <source>
        <dbReference type="EMBL" id="WMS88189.1"/>
    </source>
</evidence>
<gene>
    <name evidence="5" type="ORF">Q9312_04555</name>
</gene>
<evidence type="ECO:0000313" key="6">
    <source>
        <dbReference type="Proteomes" id="UP001239782"/>
    </source>
</evidence>
<dbReference type="InterPro" id="IPR051462">
    <property type="entry name" value="CBS_domain-containing"/>
</dbReference>
<evidence type="ECO:0000256" key="2">
    <source>
        <dbReference type="PROSITE-ProRule" id="PRU00703"/>
    </source>
</evidence>
<dbReference type="RefSeq" id="WP_309203393.1">
    <property type="nucleotide sequence ID" value="NZ_CP133548.1"/>
</dbReference>
<dbReference type="Gene3D" id="3.10.580.10">
    <property type="entry name" value="CBS-domain"/>
    <property type="match status" value="1"/>
</dbReference>
<evidence type="ECO:0000256" key="1">
    <source>
        <dbReference type="ARBA" id="ARBA00022737"/>
    </source>
</evidence>
<evidence type="ECO:0000259" key="3">
    <source>
        <dbReference type="PROSITE" id="PS50042"/>
    </source>
</evidence>
<dbReference type="Pfam" id="PF00027">
    <property type="entry name" value="cNMP_binding"/>
    <property type="match status" value="1"/>
</dbReference>
<sequence>MSAPTSVPSVVSFLSTIMPFNQLEKEQLIECVNSIEVHFCSDSSLAQVIDYENPLLYIIRTGEFEIRDPEGKLIDRLAEGDQFGYPALLSGKKILNRVSVLKEGLIYRLNAETFRWLKHQNNEFDIFYTEAYADRIKRTQPAPNLSLVQPIGNVIARRPVTIEVTETIQQAARVMTEREVSSIMVLQDEKLVGIVTDRDLRSRVIAQGCDVTKPLDTVMTPEPNRVLETESSESVLAKMLELHIHHLPVINQQQQLVGMVTTSDLIQMQISHPVYLIGRIKKANRLEQLVLFSKEIGNLLHQMISNNIRVEEIGRIISQISDELTVRLVKLAERELGKPPMKYCWVAFGSQGRSEQSANSDQDNGLVLERNPTTEERAFFQALAQKVNYGLDACGFILCPGDVMAMNDKWLASLEQWQSYFGKWIQSPEPKALMHSNIFFDLRAIYGDSHLVQLLQESILKLAQGNSIFLAQLTQNALKTRVPLGFFKAFVLEQNGEHVPSLDLKHKALAPIADIARIYALATQSFEVNTIARISNVPSKLFNEQDAKALLDAYRFISRMRYQHQLRCWQKGKKVDNFVIPSDLSSLQRAQLKDAFQVIDDAQSGIKMKFSRGLI</sequence>
<proteinExistence type="predicted"/>
<dbReference type="Pfam" id="PF00571">
    <property type="entry name" value="CBS"/>
    <property type="match status" value="2"/>
</dbReference>
<keyword evidence="1" id="KW-0677">Repeat</keyword>
<dbReference type="PROSITE" id="PS51371">
    <property type="entry name" value="CBS"/>
    <property type="match status" value="2"/>
</dbReference>
<dbReference type="Pfam" id="PF10335">
    <property type="entry name" value="DUF294_C"/>
    <property type="match status" value="1"/>
</dbReference>
<feature type="domain" description="CBS" evidence="4">
    <location>
        <begin position="219"/>
        <end position="276"/>
    </location>
</feature>
<dbReference type="InterPro" id="IPR046342">
    <property type="entry name" value="CBS_dom_sf"/>
</dbReference>
<organism evidence="5 6">
    <name type="scientific">Pleionea litopenaei</name>
    <dbReference type="NCBI Taxonomy" id="3070815"/>
    <lineage>
        <taxon>Bacteria</taxon>
        <taxon>Pseudomonadati</taxon>
        <taxon>Pseudomonadota</taxon>
        <taxon>Gammaproteobacteria</taxon>
        <taxon>Oceanospirillales</taxon>
        <taxon>Pleioneaceae</taxon>
        <taxon>Pleionea</taxon>
    </lineage>
</organism>
<dbReference type="PANTHER" id="PTHR48108">
    <property type="entry name" value="CBS DOMAIN-CONTAINING PROTEIN CBSX2, CHLOROPLASTIC"/>
    <property type="match status" value="1"/>
</dbReference>
<keyword evidence="2" id="KW-0129">CBS domain</keyword>
<dbReference type="AlphaFoldDB" id="A0AA51RVC9"/>
<dbReference type="PROSITE" id="PS50042">
    <property type="entry name" value="CNMP_BINDING_3"/>
    <property type="match status" value="1"/>
</dbReference>
<dbReference type="CDD" id="cd05401">
    <property type="entry name" value="NT_GlnE_GlnD_like"/>
    <property type="match status" value="1"/>
</dbReference>
<dbReference type="CDD" id="cd04587">
    <property type="entry name" value="CBS_pair_CAP-ED_NT_Pol-beta-like_DUF294_assoc"/>
    <property type="match status" value="1"/>
</dbReference>
<dbReference type="Pfam" id="PF03445">
    <property type="entry name" value="DUF294"/>
    <property type="match status" value="1"/>
</dbReference>
<accession>A0AA51RVC9</accession>
<feature type="domain" description="Cyclic nucleotide-binding" evidence="3">
    <location>
        <begin position="19"/>
        <end position="135"/>
    </location>
</feature>
<dbReference type="KEGG" id="plei:Q9312_04555"/>
<dbReference type="EMBL" id="CP133548">
    <property type="protein sequence ID" value="WMS88189.1"/>
    <property type="molecule type" value="Genomic_DNA"/>
</dbReference>
<dbReference type="InterPro" id="IPR018490">
    <property type="entry name" value="cNMP-bd_dom_sf"/>
</dbReference>
<dbReference type="InterPro" id="IPR000595">
    <property type="entry name" value="cNMP-bd_dom"/>
</dbReference>
<reference evidence="5 6" key="1">
    <citation type="submission" date="2023-08" db="EMBL/GenBank/DDBJ databases">
        <title>Pleionea litopenaei sp. nov., isolated from stomach of juvenile Litopenaeus vannamei.</title>
        <authorList>
            <person name="Rho A.M."/>
            <person name="Hwang C.Y."/>
        </authorList>
    </citation>
    <scope>NUCLEOTIDE SEQUENCE [LARGE SCALE GENOMIC DNA]</scope>
    <source>
        <strain evidence="5 6">HL-JVS1</strain>
    </source>
</reference>
<dbReference type="SUPFAM" id="SSF54631">
    <property type="entry name" value="CBS-domain pair"/>
    <property type="match status" value="1"/>
</dbReference>
<name>A0AA51RVC9_9GAMM</name>
<dbReference type="InterPro" id="IPR018821">
    <property type="entry name" value="DUF294_put_nucleoTrafse_sb-bd"/>
</dbReference>
<dbReference type="InterPro" id="IPR005105">
    <property type="entry name" value="GlnD_Uridyltrans_N"/>
</dbReference>
<dbReference type="SUPFAM" id="SSF51206">
    <property type="entry name" value="cAMP-binding domain-like"/>
    <property type="match status" value="1"/>
</dbReference>
<dbReference type="Gene3D" id="2.60.120.10">
    <property type="entry name" value="Jelly Rolls"/>
    <property type="match status" value="1"/>
</dbReference>
<protein>
    <submittedName>
        <fullName evidence="5">DUF294 nucleotidyltransferase-like domain-containing protein</fullName>
    </submittedName>
</protein>